<protein>
    <recommendedName>
        <fullName evidence="6 8">DNA-directed RNA polymerase subunit beta</fullName>
        <shortName evidence="6">RNAP subunit beta</shortName>
        <ecNumber evidence="6 8">2.7.7.6</ecNumber>
    </recommendedName>
    <alternativeName>
        <fullName evidence="6">RNA polymerase subunit beta</fullName>
    </alternativeName>
    <alternativeName>
        <fullName evidence="6">Transcriptase subunit beta</fullName>
    </alternativeName>
</protein>
<dbReference type="Pfam" id="PF04565">
    <property type="entry name" value="RNA_pol_Rpb2_3"/>
    <property type="match status" value="1"/>
</dbReference>
<dbReference type="InterPro" id="IPR042107">
    <property type="entry name" value="DNA-dir_RNA_pol_bsu_ext_1_sf"/>
</dbReference>
<dbReference type="Proteomes" id="UP000177061">
    <property type="component" value="Unassembled WGS sequence"/>
</dbReference>
<name>A0A1G2FE49_9BACT</name>
<dbReference type="GO" id="GO:0006351">
    <property type="term" value="P:DNA-templated transcription"/>
    <property type="evidence" value="ECO:0007669"/>
    <property type="project" value="UniProtKB-UniRule"/>
</dbReference>
<dbReference type="AlphaFoldDB" id="A0A1G2FE49"/>
<dbReference type="InterPro" id="IPR015712">
    <property type="entry name" value="DNA-dir_RNA_pol_su2"/>
</dbReference>
<comment type="catalytic activity">
    <reaction evidence="5 6 8">
        <text>RNA(n) + a ribonucleoside 5'-triphosphate = RNA(n+1) + diphosphate</text>
        <dbReference type="Rhea" id="RHEA:21248"/>
        <dbReference type="Rhea" id="RHEA-COMP:14527"/>
        <dbReference type="Rhea" id="RHEA-COMP:17342"/>
        <dbReference type="ChEBI" id="CHEBI:33019"/>
        <dbReference type="ChEBI" id="CHEBI:61557"/>
        <dbReference type="ChEBI" id="CHEBI:140395"/>
        <dbReference type="EC" id="2.7.7.6"/>
    </reaction>
</comment>
<feature type="domain" description="DNA-directed RNA polymerase beta subunit external 1" evidence="14">
    <location>
        <begin position="504"/>
        <end position="569"/>
    </location>
</feature>
<dbReference type="InterPro" id="IPR014724">
    <property type="entry name" value="RNA_pol_RPB2_OB-fold"/>
</dbReference>
<dbReference type="InterPro" id="IPR007121">
    <property type="entry name" value="RNA_pol_bsu_CS"/>
</dbReference>
<dbReference type="InterPro" id="IPR007645">
    <property type="entry name" value="RNA_pol_Rpb2_3"/>
</dbReference>
<feature type="domain" description="RNA polymerase Rpb2" evidence="10">
    <location>
        <begin position="1051"/>
        <end position="1126"/>
    </location>
</feature>
<comment type="similarity">
    <text evidence="6 7">Belongs to the RNA polymerase beta chain family.</text>
</comment>
<dbReference type="InterPro" id="IPR019462">
    <property type="entry name" value="DNA-dir_RNA_pol_bsu_external_1"/>
</dbReference>
<dbReference type="CDD" id="cd00653">
    <property type="entry name" value="RNA_pol_B_RPB2"/>
    <property type="match status" value="1"/>
</dbReference>
<gene>
    <name evidence="6" type="primary">rpoB</name>
    <name evidence="15" type="ORF">A3J64_03205</name>
</gene>
<evidence type="ECO:0000259" key="9">
    <source>
        <dbReference type="Pfam" id="PF00562"/>
    </source>
</evidence>
<evidence type="ECO:0000313" key="16">
    <source>
        <dbReference type="Proteomes" id="UP000177061"/>
    </source>
</evidence>
<feature type="domain" description="RNA polymerase Rpb2" evidence="13">
    <location>
        <begin position="426"/>
        <end position="493"/>
    </location>
</feature>
<dbReference type="Gene3D" id="2.40.270.10">
    <property type="entry name" value="DNA-directed RNA polymerase, subunit 2, domain 6"/>
    <property type="match status" value="1"/>
</dbReference>
<dbReference type="Gene3D" id="3.90.1800.10">
    <property type="entry name" value="RNA polymerase alpha subunit dimerisation domain"/>
    <property type="match status" value="1"/>
</dbReference>
<evidence type="ECO:0000259" key="11">
    <source>
        <dbReference type="Pfam" id="PF04561"/>
    </source>
</evidence>
<sequence length="1127" mass="125705">MPKGGSSFHGTPEAVLKGLPNLIEIQLNSYQWFLEKGLRELFDEINPVKDWSGSGLELYFLDYRLDEPKYSELEVKTHNVSYEASLRCRLKLVNKKTNEVKEQEVFLGDFPLMTPRGTFIVNGVERVVISQLIRSPGVFFTSRFIRGRQFFGAKVIPNRGAWLEFETDFDGAIGVKIDRKRKAPATALLRVFAAMEKDVKDVRDVKNVKDAGSRVFDIFNNSDNFNNSIKEFFNDVNRGEVDYIEATLAKDVSKDSDSGFTEVYKRIRPGDLATPDNARSFIKAMFSFERYDLKEVGRWKLNQRLERFGSEAPIGSLAPKSSEQITQAGHVLHLEDIIAIIKEIIRLNNTPNARPDDIDHLGNRRVRSVGELFQNKLRVGLARTERIIRDKMSTSDIYTLVPGQLINPRPFIAAIKEFFTSSQLSQFMDQGNPLAELEHKRRLSAMGPGGLTKERAGFEVRDVHSSHYGRICPIETPEGPNIGLVGHLASYARLNQYGFIETPYRRIENGRLTEDIIYLDAWEEEKYNIAQAGVNIDEKGRLLDSKVEVRSAGRPALVEREKIDFIDISPQQCISIATSLIPFLEHDDANRALMGSNMQRQAVPCLKSEAPLVGTGLESKAAKDSGQLVIAEEDGVVEEVDSDNIKIRISKSQNDYSLSEAAKGGRVEGLKNKMPSTRFARSGDNLIKTYPLYSFSRTNQYTSISQRPLVKKGELVKKGDVLADGAATSYGKLALGQNILVAFMSWLGGNFEDAIIISEKLVKEDRYTSIHIESFTCDVRETKLGPEITTPDIPNVGEERLKDLDEEGIVRIGAEVRPNDILVGKISPKGEIDLTAEERLLRAIFGDKARDVKDTSLRLPHGKRGRVVNIQIFSRDKGDKLQAGVIKSIQVEVAQLRKVSVGDKMAGRHGNKGVIAKILPEEEMPYLADGRPVEMVLNPLGVASRMNLGQILETHLGWAAKELGQVFLSPALNGLKEKEIKEQLKRAGLPSDGKVILYDGRNGEPFEQPVTVGYIYIMKLLHLVEDKIHMRSVGPYSLITQQPLGGKAQFGGQRFGEMEVWALEAYGAAHTLQEVLTVKSDDVVGRANVYDSIIRGKPIQAPNIPASFNVLVSELKSLGIGVELVEK</sequence>
<keyword evidence="1 6" id="KW-0240">DNA-directed RNA polymerase</keyword>
<dbReference type="EC" id="2.7.7.6" evidence="6 8"/>
<dbReference type="InterPro" id="IPR037033">
    <property type="entry name" value="DNA-dir_RNAP_su2_hyb_sf"/>
</dbReference>
<dbReference type="GO" id="GO:0000428">
    <property type="term" value="C:DNA-directed RNA polymerase complex"/>
    <property type="evidence" value="ECO:0007669"/>
    <property type="project" value="UniProtKB-KW"/>
</dbReference>
<evidence type="ECO:0000256" key="2">
    <source>
        <dbReference type="ARBA" id="ARBA00022679"/>
    </source>
</evidence>
<evidence type="ECO:0000259" key="10">
    <source>
        <dbReference type="Pfam" id="PF04560"/>
    </source>
</evidence>
<reference evidence="15 16" key="1">
    <citation type="journal article" date="2016" name="Nat. Commun.">
        <title>Thousands of microbial genomes shed light on interconnected biogeochemical processes in an aquifer system.</title>
        <authorList>
            <person name="Anantharaman K."/>
            <person name="Brown C.T."/>
            <person name="Hug L.A."/>
            <person name="Sharon I."/>
            <person name="Castelle C.J."/>
            <person name="Probst A.J."/>
            <person name="Thomas B.C."/>
            <person name="Singh A."/>
            <person name="Wilkins M.J."/>
            <person name="Karaoz U."/>
            <person name="Brodie E.L."/>
            <person name="Williams K.H."/>
            <person name="Hubbard S.S."/>
            <person name="Banfield J.F."/>
        </authorList>
    </citation>
    <scope>NUCLEOTIDE SEQUENCE [LARGE SCALE GENOMIC DNA]</scope>
</reference>
<dbReference type="Pfam" id="PF04561">
    <property type="entry name" value="RNA_pol_Rpb2_2"/>
    <property type="match status" value="1"/>
</dbReference>
<keyword evidence="4 6" id="KW-0804">Transcription</keyword>
<dbReference type="Pfam" id="PF10385">
    <property type="entry name" value="RNA_pol_Rpb2_45"/>
    <property type="match status" value="1"/>
</dbReference>
<feature type="domain" description="RNA polymerase beta subunit protrusion" evidence="12">
    <location>
        <begin position="21"/>
        <end position="393"/>
    </location>
</feature>
<evidence type="ECO:0000256" key="1">
    <source>
        <dbReference type="ARBA" id="ARBA00022478"/>
    </source>
</evidence>
<dbReference type="STRING" id="1801997.A3J64_03205"/>
<dbReference type="GO" id="GO:0003677">
    <property type="term" value="F:DNA binding"/>
    <property type="evidence" value="ECO:0007669"/>
    <property type="project" value="UniProtKB-UniRule"/>
</dbReference>
<dbReference type="InterPro" id="IPR007120">
    <property type="entry name" value="DNA-dir_RNAP_su2_dom"/>
</dbReference>
<evidence type="ECO:0000259" key="12">
    <source>
        <dbReference type="Pfam" id="PF04563"/>
    </source>
</evidence>
<dbReference type="InterPro" id="IPR007642">
    <property type="entry name" value="RNA_pol_Rpb2_2"/>
</dbReference>
<dbReference type="EMBL" id="MHNB01000028">
    <property type="protein sequence ID" value="OGZ36329.1"/>
    <property type="molecule type" value="Genomic_DNA"/>
</dbReference>
<dbReference type="NCBIfam" id="TIGR02013">
    <property type="entry name" value="rpoB"/>
    <property type="match status" value="1"/>
</dbReference>
<dbReference type="InterPro" id="IPR007644">
    <property type="entry name" value="RNA_pol_bsu_protrusion"/>
</dbReference>
<evidence type="ECO:0000313" key="15">
    <source>
        <dbReference type="EMBL" id="OGZ36329.1"/>
    </source>
</evidence>
<comment type="function">
    <text evidence="6 8">DNA-dependent RNA polymerase catalyzes the transcription of DNA into RNA using the four ribonucleoside triphosphates as substrates.</text>
</comment>
<dbReference type="Pfam" id="PF04563">
    <property type="entry name" value="RNA_pol_Rpb2_1"/>
    <property type="match status" value="1"/>
</dbReference>
<dbReference type="InterPro" id="IPR010243">
    <property type="entry name" value="RNA_pol_bsu_bac"/>
</dbReference>
<evidence type="ECO:0000256" key="3">
    <source>
        <dbReference type="ARBA" id="ARBA00022695"/>
    </source>
</evidence>
<proteinExistence type="inferred from homology"/>
<feature type="domain" description="DNA-directed RNA polymerase subunit 2 hybrid-binding" evidence="9">
    <location>
        <begin position="682"/>
        <end position="1049"/>
    </location>
</feature>
<dbReference type="Pfam" id="PF04560">
    <property type="entry name" value="RNA_pol_Rpb2_7"/>
    <property type="match status" value="1"/>
</dbReference>
<dbReference type="PANTHER" id="PTHR20856">
    <property type="entry name" value="DNA-DIRECTED RNA POLYMERASE I SUBUNIT 2"/>
    <property type="match status" value="1"/>
</dbReference>
<evidence type="ECO:0000256" key="6">
    <source>
        <dbReference type="HAMAP-Rule" id="MF_01321"/>
    </source>
</evidence>
<evidence type="ECO:0000259" key="14">
    <source>
        <dbReference type="Pfam" id="PF10385"/>
    </source>
</evidence>
<dbReference type="PROSITE" id="PS01166">
    <property type="entry name" value="RNA_POL_BETA"/>
    <property type="match status" value="1"/>
</dbReference>
<evidence type="ECO:0000259" key="13">
    <source>
        <dbReference type="Pfam" id="PF04565"/>
    </source>
</evidence>
<keyword evidence="2 6" id="KW-0808">Transferase</keyword>
<accession>A0A1G2FE49</accession>
<feature type="domain" description="RNA polymerase Rpb2" evidence="11">
    <location>
        <begin position="135"/>
        <end position="367"/>
    </location>
</feature>
<dbReference type="GO" id="GO:0003899">
    <property type="term" value="F:DNA-directed RNA polymerase activity"/>
    <property type="evidence" value="ECO:0007669"/>
    <property type="project" value="UniProtKB-UniRule"/>
</dbReference>
<evidence type="ECO:0000256" key="7">
    <source>
        <dbReference type="RuleBase" id="RU000434"/>
    </source>
</evidence>
<dbReference type="Gene3D" id="3.90.1110.10">
    <property type="entry name" value="RNA polymerase Rpb2, domain 2"/>
    <property type="match status" value="1"/>
</dbReference>
<dbReference type="HAMAP" id="MF_01321">
    <property type="entry name" value="RNApol_bact_RpoB"/>
    <property type="match status" value="1"/>
</dbReference>
<keyword evidence="3 6" id="KW-0548">Nucleotidyltransferase</keyword>
<dbReference type="Gene3D" id="2.40.50.100">
    <property type="match status" value="1"/>
</dbReference>
<dbReference type="Pfam" id="PF00562">
    <property type="entry name" value="RNA_pol_Rpb2_6"/>
    <property type="match status" value="1"/>
</dbReference>
<organism evidence="15 16">
    <name type="scientific">Candidatus Portnoybacteria bacterium RIFCSPHIGHO2_12_FULL_38_9</name>
    <dbReference type="NCBI Taxonomy" id="1801997"/>
    <lineage>
        <taxon>Bacteria</taxon>
        <taxon>Candidatus Portnoyibacteriota</taxon>
    </lineage>
</organism>
<dbReference type="Gene3D" id="2.40.50.150">
    <property type="match status" value="1"/>
</dbReference>
<dbReference type="GO" id="GO:0032549">
    <property type="term" value="F:ribonucleoside binding"/>
    <property type="evidence" value="ECO:0007669"/>
    <property type="project" value="InterPro"/>
</dbReference>
<evidence type="ECO:0000256" key="5">
    <source>
        <dbReference type="ARBA" id="ARBA00048552"/>
    </source>
</evidence>
<comment type="caution">
    <text evidence="15">The sequence shown here is derived from an EMBL/GenBank/DDBJ whole genome shotgun (WGS) entry which is preliminary data.</text>
</comment>
<dbReference type="InterPro" id="IPR007641">
    <property type="entry name" value="RNA_pol_Rpb2_7"/>
</dbReference>
<dbReference type="SUPFAM" id="SSF64484">
    <property type="entry name" value="beta and beta-prime subunits of DNA dependent RNA-polymerase"/>
    <property type="match status" value="1"/>
</dbReference>
<dbReference type="InterPro" id="IPR037034">
    <property type="entry name" value="RNA_pol_Rpb2_2_sf"/>
</dbReference>
<dbReference type="FunFam" id="3.90.1800.10:FF:000001">
    <property type="entry name" value="DNA-directed RNA polymerase subunit beta"/>
    <property type="match status" value="1"/>
</dbReference>
<dbReference type="Gene3D" id="3.90.1100.10">
    <property type="match status" value="1"/>
</dbReference>
<evidence type="ECO:0000256" key="4">
    <source>
        <dbReference type="ARBA" id="ARBA00023163"/>
    </source>
</evidence>
<evidence type="ECO:0000256" key="8">
    <source>
        <dbReference type="RuleBase" id="RU363031"/>
    </source>
</evidence>
<comment type="subunit">
    <text evidence="6 8">The RNAP catalytic core consists of 2 alpha, 1 beta, 1 beta' and 1 omega subunit. When a sigma factor is associated with the core the holoenzyme is formed, which can initiate transcription.</text>
</comment>
<dbReference type="NCBIfam" id="NF001616">
    <property type="entry name" value="PRK00405.1"/>
    <property type="match status" value="1"/>
</dbReference>
<dbReference type="Gene3D" id="2.30.150.10">
    <property type="entry name" value="DNA-directed RNA polymerase, beta subunit, external 1 domain"/>
    <property type="match status" value="1"/>
</dbReference>